<organism evidence="2 3">
    <name type="scientific">Mucilaginibacter ginsenosidivorax</name>
    <dbReference type="NCBI Taxonomy" id="862126"/>
    <lineage>
        <taxon>Bacteria</taxon>
        <taxon>Pseudomonadati</taxon>
        <taxon>Bacteroidota</taxon>
        <taxon>Sphingobacteriia</taxon>
        <taxon>Sphingobacteriales</taxon>
        <taxon>Sphingobacteriaceae</taxon>
        <taxon>Mucilaginibacter</taxon>
    </lineage>
</organism>
<name>A0A5B8VTR1_9SPHI</name>
<dbReference type="RefSeq" id="WP_147051792.1">
    <property type="nucleotide sequence ID" value="NZ_CP042437.1"/>
</dbReference>
<accession>A0A5B8VTR1</accession>
<keyword evidence="3" id="KW-1185">Reference proteome</keyword>
<gene>
    <name evidence="2" type="ORF">FSB76_01230</name>
</gene>
<dbReference type="Pfam" id="PF12728">
    <property type="entry name" value="HTH_17"/>
    <property type="match status" value="1"/>
</dbReference>
<evidence type="ECO:0000313" key="2">
    <source>
        <dbReference type="EMBL" id="QEC74633.1"/>
    </source>
</evidence>
<dbReference type="InterPro" id="IPR009061">
    <property type="entry name" value="DNA-bd_dom_put_sf"/>
</dbReference>
<dbReference type="AlphaFoldDB" id="A0A5B8VTR1"/>
<dbReference type="KEGG" id="mgk:FSB76_01230"/>
<dbReference type="PANTHER" id="PTHR34585">
    <property type="match status" value="1"/>
</dbReference>
<evidence type="ECO:0000313" key="3">
    <source>
        <dbReference type="Proteomes" id="UP000321362"/>
    </source>
</evidence>
<dbReference type="EMBL" id="CP042437">
    <property type="protein sequence ID" value="QEC74633.1"/>
    <property type="molecule type" value="Genomic_DNA"/>
</dbReference>
<dbReference type="OrthoDB" id="1524679at2"/>
<reference evidence="2 3" key="1">
    <citation type="journal article" date="2013" name="J. Microbiol.">
        <title>Mucilaginibacter ginsenosidivorax sp. nov., with ginsenoside converting activity isolated from sediment.</title>
        <authorList>
            <person name="Kim J.K."/>
            <person name="Choi T.E."/>
            <person name="Liu Q.M."/>
            <person name="Park H.Y."/>
            <person name="Yi T.H."/>
            <person name="Yoon M.H."/>
            <person name="Kim S.C."/>
            <person name="Im W.T."/>
        </authorList>
    </citation>
    <scope>NUCLEOTIDE SEQUENCE [LARGE SCALE GENOMIC DNA]</scope>
    <source>
        <strain evidence="2 3">KHI28</strain>
    </source>
</reference>
<protein>
    <submittedName>
        <fullName evidence="2">Helix-turn-helix domain-containing protein</fullName>
    </submittedName>
</protein>
<evidence type="ECO:0000259" key="1">
    <source>
        <dbReference type="Pfam" id="PF12728"/>
    </source>
</evidence>
<dbReference type="InterPro" id="IPR041657">
    <property type="entry name" value="HTH_17"/>
</dbReference>
<proteinExistence type="predicted"/>
<dbReference type="SUPFAM" id="SSF46955">
    <property type="entry name" value="Putative DNA-binding domain"/>
    <property type="match status" value="1"/>
</dbReference>
<feature type="domain" description="Helix-turn-helix" evidence="1">
    <location>
        <begin position="37"/>
        <end position="84"/>
    </location>
</feature>
<dbReference type="PANTHER" id="PTHR34585:SF22">
    <property type="entry name" value="HELIX-TURN-HELIX DOMAIN-CONTAINING PROTEIN"/>
    <property type="match status" value="1"/>
</dbReference>
<dbReference type="Proteomes" id="UP000321362">
    <property type="component" value="Chromosome"/>
</dbReference>
<sequence>MTADELLTKKDLDNFKKELIYMLSPLLGGKLPSQQKWLKNKDVRALLGVSSNTIVSLRESGKLPYHKVNSTYLYRQVDIDEMMKGLEKKSPKTKKG</sequence>